<dbReference type="RefSeq" id="WP_109708272.1">
    <property type="nucleotide sequence ID" value="NZ_QGDS01000001.1"/>
</dbReference>
<dbReference type="Gene3D" id="1.10.150.240">
    <property type="entry name" value="Putative phosphatase, domain 2"/>
    <property type="match status" value="1"/>
</dbReference>
<dbReference type="InterPro" id="IPR041492">
    <property type="entry name" value="HAD_2"/>
</dbReference>
<dbReference type="GO" id="GO:0008967">
    <property type="term" value="F:phosphoglycolate phosphatase activity"/>
    <property type="evidence" value="ECO:0007669"/>
    <property type="project" value="TreeGrafter"/>
</dbReference>
<proteinExistence type="predicted"/>
<dbReference type="Gene3D" id="3.40.50.1000">
    <property type="entry name" value="HAD superfamily/HAD-like"/>
    <property type="match status" value="1"/>
</dbReference>
<dbReference type="InterPro" id="IPR023198">
    <property type="entry name" value="PGP-like_dom2"/>
</dbReference>
<dbReference type="InterPro" id="IPR023214">
    <property type="entry name" value="HAD_sf"/>
</dbReference>
<name>A0A316A2X9_9FIRM</name>
<dbReference type="SFLD" id="SFLDS00003">
    <property type="entry name" value="Haloacid_Dehalogenase"/>
    <property type="match status" value="1"/>
</dbReference>
<organism evidence="1 2">
    <name type="scientific">Faecalicatena contorta</name>
    <dbReference type="NCBI Taxonomy" id="39482"/>
    <lineage>
        <taxon>Bacteria</taxon>
        <taxon>Bacillati</taxon>
        <taxon>Bacillota</taxon>
        <taxon>Clostridia</taxon>
        <taxon>Lachnospirales</taxon>
        <taxon>Lachnospiraceae</taxon>
        <taxon>Faecalicatena</taxon>
    </lineage>
</organism>
<dbReference type="PANTHER" id="PTHR43434">
    <property type="entry name" value="PHOSPHOGLYCOLATE PHOSPHATASE"/>
    <property type="match status" value="1"/>
</dbReference>
<reference evidence="2" key="1">
    <citation type="submission" date="2017-07" db="EMBL/GenBank/DDBJ databases">
        <authorList>
            <person name="Varghese N."/>
            <person name="Submissions S."/>
        </authorList>
    </citation>
    <scope>NUCLEOTIDE SEQUENCE [LARGE SCALE GENOMIC DNA]</scope>
    <source>
        <strain evidence="2">NLAE-zl-C134</strain>
    </source>
</reference>
<dbReference type="Pfam" id="PF13419">
    <property type="entry name" value="HAD_2"/>
    <property type="match status" value="1"/>
</dbReference>
<evidence type="ECO:0000313" key="1">
    <source>
        <dbReference type="EMBL" id="SUQ12207.1"/>
    </source>
</evidence>
<dbReference type="SUPFAM" id="SSF56784">
    <property type="entry name" value="HAD-like"/>
    <property type="match status" value="1"/>
</dbReference>
<evidence type="ECO:0000313" key="2">
    <source>
        <dbReference type="Proteomes" id="UP000254051"/>
    </source>
</evidence>
<dbReference type="AlphaFoldDB" id="A0A316A2X9"/>
<dbReference type="GO" id="GO:0006281">
    <property type="term" value="P:DNA repair"/>
    <property type="evidence" value="ECO:0007669"/>
    <property type="project" value="TreeGrafter"/>
</dbReference>
<dbReference type="EMBL" id="UHJJ01000001">
    <property type="protein sequence ID" value="SUQ12207.1"/>
    <property type="molecule type" value="Genomic_DNA"/>
</dbReference>
<dbReference type="PANTHER" id="PTHR43434:SF1">
    <property type="entry name" value="PHOSPHOGLYCOLATE PHOSPHATASE"/>
    <property type="match status" value="1"/>
</dbReference>
<keyword evidence="2" id="KW-1185">Reference proteome</keyword>
<protein>
    <submittedName>
        <fullName evidence="1">Phosphoglycolate phosphatase</fullName>
    </submittedName>
</protein>
<dbReference type="SFLD" id="SFLDG01129">
    <property type="entry name" value="C1.5:_HAD__Beta-PGM__Phosphata"/>
    <property type="match status" value="1"/>
</dbReference>
<dbReference type="InterPro" id="IPR050155">
    <property type="entry name" value="HAD-like_hydrolase_sf"/>
</dbReference>
<dbReference type="OrthoDB" id="9792518at2"/>
<dbReference type="InterPro" id="IPR006439">
    <property type="entry name" value="HAD-SF_hydro_IA"/>
</dbReference>
<accession>A0A316A2X9</accession>
<sequence>MDGIIFDVDGTLWDPTETVVKSWNQAIIENSNLEVRVDSALLKSLFGKTMDKFYDAVFPALSKKEQERMGAFCFEYENRMLETEPGILYGGVQEVFHALSQKVPLFIVSNCQQGYIEVFLKTTGLKDTVKGHLCYGDTLTSKGQTILRLMKENELKDVVYIGDTKGDYVACQEAGIPFIFVEYGFGDVPEAADRIEKLTDLLERDFTGASV</sequence>
<dbReference type="Proteomes" id="UP000254051">
    <property type="component" value="Unassembled WGS sequence"/>
</dbReference>
<gene>
    <name evidence="1" type="ORF">SAMN05216529_10196</name>
</gene>
<dbReference type="NCBIfam" id="TIGR01549">
    <property type="entry name" value="HAD-SF-IA-v1"/>
    <property type="match status" value="1"/>
</dbReference>
<dbReference type="InterPro" id="IPR036412">
    <property type="entry name" value="HAD-like_sf"/>
</dbReference>